<feature type="region of interest" description="Disordered" evidence="1">
    <location>
        <begin position="1"/>
        <end position="50"/>
    </location>
</feature>
<dbReference type="OrthoDB" id="10477961at2759"/>
<feature type="compositionally biased region" description="Basic and acidic residues" evidence="1">
    <location>
        <begin position="146"/>
        <end position="164"/>
    </location>
</feature>
<accession>A0A1L7WTQ5</accession>
<dbReference type="Proteomes" id="UP000184330">
    <property type="component" value="Unassembled WGS sequence"/>
</dbReference>
<evidence type="ECO:0000256" key="1">
    <source>
        <dbReference type="SAM" id="MobiDB-lite"/>
    </source>
</evidence>
<protein>
    <submittedName>
        <fullName evidence="2">Uncharacterized protein</fullName>
    </submittedName>
</protein>
<evidence type="ECO:0000313" key="2">
    <source>
        <dbReference type="EMBL" id="CZR56139.1"/>
    </source>
</evidence>
<keyword evidence="3" id="KW-1185">Reference proteome</keyword>
<name>A0A1L7WTQ5_9HELO</name>
<feature type="region of interest" description="Disordered" evidence="1">
    <location>
        <begin position="146"/>
        <end position="170"/>
    </location>
</feature>
<organism evidence="2 3">
    <name type="scientific">Phialocephala subalpina</name>
    <dbReference type="NCBI Taxonomy" id="576137"/>
    <lineage>
        <taxon>Eukaryota</taxon>
        <taxon>Fungi</taxon>
        <taxon>Dikarya</taxon>
        <taxon>Ascomycota</taxon>
        <taxon>Pezizomycotina</taxon>
        <taxon>Leotiomycetes</taxon>
        <taxon>Helotiales</taxon>
        <taxon>Mollisiaceae</taxon>
        <taxon>Phialocephala</taxon>
        <taxon>Phialocephala fortinii species complex</taxon>
    </lineage>
</organism>
<dbReference type="EMBL" id="FJOG01000007">
    <property type="protein sequence ID" value="CZR56139.1"/>
    <property type="molecule type" value="Genomic_DNA"/>
</dbReference>
<reference evidence="2 3" key="1">
    <citation type="submission" date="2016-03" db="EMBL/GenBank/DDBJ databases">
        <authorList>
            <person name="Ploux O."/>
        </authorList>
    </citation>
    <scope>NUCLEOTIDE SEQUENCE [LARGE SCALE GENOMIC DNA]</scope>
    <source>
        <strain evidence="2 3">UAMH 11012</strain>
    </source>
</reference>
<feature type="compositionally biased region" description="Basic residues" evidence="1">
    <location>
        <begin position="31"/>
        <end position="41"/>
    </location>
</feature>
<dbReference type="AlphaFoldDB" id="A0A1L7WTQ5"/>
<feature type="region of interest" description="Disordered" evidence="1">
    <location>
        <begin position="244"/>
        <end position="271"/>
    </location>
</feature>
<gene>
    <name evidence="2" type="ORF">PAC_06027</name>
</gene>
<evidence type="ECO:0000313" key="3">
    <source>
        <dbReference type="Proteomes" id="UP000184330"/>
    </source>
</evidence>
<sequence>MHQFSALPSPLSPQGAGKPKDHTICTGMAKKDRKLNSRRARQVPLPDNVSPLRRQALMTSSERKVSTFLINRYNERENKYDKAGRIKIRFAKQWAESKSPKKKSREEENFMEAMRKAVADEELIIREKAMGFAQFQKLFRGRDWHVSHHSKAKESHDRKNRSESSTRIISNSIPTKREFDQCKGYGDDRAWCRYEERRVKKKERSGDCGSWEIATATSANEKFLGIRGNSIRFGDMEPHNRCLRNTLHTPPSSQERDNAPRGARIPSRASTPLHNVAPVLAHTLISLHPQGRDPDNEAQQALEDFITVFTGKLKIS</sequence>
<proteinExistence type="predicted"/>